<gene>
    <name evidence="2" type="ORF">CDAUBV1_LOCUS7171</name>
</gene>
<dbReference type="Proteomes" id="UP001497525">
    <property type="component" value="Unassembled WGS sequence"/>
</dbReference>
<dbReference type="EMBL" id="CAXLJL010000168">
    <property type="protein sequence ID" value="CAL5133959.1"/>
    <property type="molecule type" value="Genomic_DNA"/>
</dbReference>
<proteinExistence type="predicted"/>
<protein>
    <submittedName>
        <fullName evidence="2">Uncharacterized protein</fullName>
    </submittedName>
</protein>
<dbReference type="AlphaFoldDB" id="A0AAV2TA22"/>
<evidence type="ECO:0000313" key="3">
    <source>
        <dbReference type="Proteomes" id="UP001497525"/>
    </source>
</evidence>
<name>A0AAV2TA22_CALDB</name>
<evidence type="ECO:0000313" key="2">
    <source>
        <dbReference type="EMBL" id="CAL5133959.1"/>
    </source>
</evidence>
<comment type="caution">
    <text evidence="2">The sequence shown here is derived from an EMBL/GenBank/DDBJ whole genome shotgun (WGS) entry which is preliminary data.</text>
</comment>
<feature type="region of interest" description="Disordered" evidence="1">
    <location>
        <begin position="153"/>
        <end position="213"/>
    </location>
</feature>
<organism evidence="2 3">
    <name type="scientific">Calicophoron daubneyi</name>
    <name type="common">Rumen fluke</name>
    <name type="synonym">Paramphistomum daubneyi</name>
    <dbReference type="NCBI Taxonomy" id="300641"/>
    <lineage>
        <taxon>Eukaryota</taxon>
        <taxon>Metazoa</taxon>
        <taxon>Spiralia</taxon>
        <taxon>Lophotrochozoa</taxon>
        <taxon>Platyhelminthes</taxon>
        <taxon>Trematoda</taxon>
        <taxon>Digenea</taxon>
        <taxon>Plagiorchiida</taxon>
        <taxon>Pronocephalata</taxon>
        <taxon>Paramphistomoidea</taxon>
        <taxon>Paramphistomidae</taxon>
        <taxon>Calicophoron</taxon>
    </lineage>
</organism>
<accession>A0AAV2TA22</accession>
<sequence>MAEFQQYSKTDELKLEMRKESDEVYKLLKERLHTNDSELLDNFDRSEIEKLIDLEPPVEEKKTKLLEKLECLAVDNVHLRDKTTILRYEVELLKDKLEDTQRCLQTSKLQEQSMREELSFLRYHTKAQADEIKALHETVKRLMEGIQNGDLIGRPDTISLDLESTPSNKSEQSPQQGEERKTVINHASPTPNSSTTSLKENRQSNWESPTSSWIQSVQNTFRRVKRDLWSYDAKESRMTPN</sequence>
<feature type="compositionally biased region" description="Polar residues" evidence="1">
    <location>
        <begin position="162"/>
        <end position="176"/>
    </location>
</feature>
<evidence type="ECO:0000256" key="1">
    <source>
        <dbReference type="SAM" id="MobiDB-lite"/>
    </source>
</evidence>
<reference evidence="2" key="1">
    <citation type="submission" date="2024-06" db="EMBL/GenBank/DDBJ databases">
        <authorList>
            <person name="Liu X."/>
            <person name="Lenzi L."/>
            <person name="Haldenby T S."/>
            <person name="Uol C."/>
        </authorList>
    </citation>
    <scope>NUCLEOTIDE SEQUENCE</scope>
</reference>
<feature type="compositionally biased region" description="Polar residues" evidence="1">
    <location>
        <begin position="185"/>
        <end position="213"/>
    </location>
</feature>